<name>A0AAE0WU64_9PEZI</name>
<dbReference type="Gene3D" id="3.30.70.330">
    <property type="match status" value="1"/>
</dbReference>
<dbReference type="SMART" id="SM00360">
    <property type="entry name" value="RRM"/>
    <property type="match status" value="1"/>
</dbReference>
<feature type="compositionally biased region" description="Low complexity" evidence="3">
    <location>
        <begin position="30"/>
        <end position="48"/>
    </location>
</feature>
<feature type="compositionally biased region" description="Low complexity" evidence="3">
    <location>
        <begin position="174"/>
        <end position="186"/>
    </location>
</feature>
<proteinExistence type="predicted"/>
<organism evidence="5 6">
    <name type="scientific">Recurvomyces mirabilis</name>
    <dbReference type="NCBI Taxonomy" id="574656"/>
    <lineage>
        <taxon>Eukaryota</taxon>
        <taxon>Fungi</taxon>
        <taxon>Dikarya</taxon>
        <taxon>Ascomycota</taxon>
        <taxon>Pezizomycotina</taxon>
        <taxon>Dothideomycetes</taxon>
        <taxon>Dothideomycetidae</taxon>
        <taxon>Mycosphaerellales</taxon>
        <taxon>Teratosphaeriaceae</taxon>
        <taxon>Recurvomyces</taxon>
    </lineage>
</organism>
<dbReference type="InterPro" id="IPR000504">
    <property type="entry name" value="RRM_dom"/>
</dbReference>
<dbReference type="PANTHER" id="PTHR19965:SF35">
    <property type="entry name" value="RNA ANNEALING PROTEIN YRA1"/>
    <property type="match status" value="1"/>
</dbReference>
<feature type="region of interest" description="Disordered" evidence="3">
    <location>
        <begin position="163"/>
        <end position="249"/>
    </location>
</feature>
<evidence type="ECO:0000313" key="5">
    <source>
        <dbReference type="EMBL" id="KAK3678113.1"/>
    </source>
</evidence>
<dbReference type="SUPFAM" id="SSF54928">
    <property type="entry name" value="RNA-binding domain, RBD"/>
    <property type="match status" value="1"/>
</dbReference>
<dbReference type="PANTHER" id="PTHR19965">
    <property type="entry name" value="RNA AND EXPORT FACTOR BINDING PROTEIN"/>
    <property type="match status" value="1"/>
</dbReference>
<dbReference type="EMBL" id="JAUTXT010000005">
    <property type="protein sequence ID" value="KAK3678113.1"/>
    <property type="molecule type" value="Genomic_DNA"/>
</dbReference>
<keyword evidence="1 2" id="KW-0694">RNA-binding</keyword>
<dbReference type="GO" id="GO:0003729">
    <property type="term" value="F:mRNA binding"/>
    <property type="evidence" value="ECO:0007669"/>
    <property type="project" value="TreeGrafter"/>
</dbReference>
<dbReference type="GeneID" id="89958914"/>
<feature type="region of interest" description="Disordered" evidence="3">
    <location>
        <begin position="1"/>
        <end position="48"/>
    </location>
</feature>
<reference evidence="5" key="1">
    <citation type="submission" date="2023-07" db="EMBL/GenBank/DDBJ databases">
        <title>Black Yeasts Isolated from many extreme environments.</title>
        <authorList>
            <person name="Coleine C."/>
            <person name="Stajich J.E."/>
            <person name="Selbmann L."/>
        </authorList>
    </citation>
    <scope>NUCLEOTIDE SEQUENCE</scope>
    <source>
        <strain evidence="5">CCFEE 5485</strain>
    </source>
</reference>
<dbReference type="AlphaFoldDB" id="A0AAE0WU64"/>
<evidence type="ECO:0000256" key="2">
    <source>
        <dbReference type="PROSITE-ProRule" id="PRU00176"/>
    </source>
</evidence>
<dbReference type="SMART" id="SM01218">
    <property type="entry name" value="FoP_duplication"/>
    <property type="match status" value="1"/>
</dbReference>
<dbReference type="RefSeq" id="XP_064698249.1">
    <property type="nucleotide sequence ID" value="XM_064834385.1"/>
</dbReference>
<dbReference type="InterPro" id="IPR035979">
    <property type="entry name" value="RBD_domain_sf"/>
</dbReference>
<dbReference type="InterPro" id="IPR012677">
    <property type="entry name" value="Nucleotide-bd_a/b_plait_sf"/>
</dbReference>
<dbReference type="InterPro" id="IPR025715">
    <property type="entry name" value="FoP_C"/>
</dbReference>
<protein>
    <submittedName>
        <fullName evidence="5">RNA-binding RNA annealing protein</fullName>
    </submittedName>
</protein>
<evidence type="ECO:0000256" key="1">
    <source>
        <dbReference type="ARBA" id="ARBA00022884"/>
    </source>
</evidence>
<feature type="compositionally biased region" description="Basic and acidic residues" evidence="3">
    <location>
        <begin position="163"/>
        <end position="173"/>
    </location>
</feature>
<dbReference type="Proteomes" id="UP001274830">
    <property type="component" value="Unassembled WGS sequence"/>
</dbReference>
<gene>
    <name evidence="5" type="primary">YRA1</name>
    <name evidence="5" type="ORF">LTR78_002208</name>
</gene>
<feature type="domain" description="RRM" evidence="4">
    <location>
        <begin position="69"/>
        <end position="147"/>
    </location>
</feature>
<accession>A0AAE0WU64</accession>
<dbReference type="Pfam" id="PF00076">
    <property type="entry name" value="RRM_1"/>
    <property type="match status" value="1"/>
</dbReference>
<sequence>MSGKLDQSLDTIMAETGANKGGRGRRRAPQRAATRATSTTTAAPSGGIQKATKAIKAPTAPAVQPRGDGKVMVSNLPQDITETQLKDFFGKAIGGVRKVLLAYGPNGRSRGDATVIFTTYNRAAEAVKAYNGIKVDNRPMRIELVGGTVPVSAPKALADRMAKPKNAAKENAKKPVAGKAVGAKPVNNGEAAKGGRGKKSGRSGRPKAKTAEELDAEMQDYFNPNGEATGAAPAAINGGDAVMQTDEVL</sequence>
<evidence type="ECO:0000256" key="3">
    <source>
        <dbReference type="SAM" id="MobiDB-lite"/>
    </source>
</evidence>
<dbReference type="InterPro" id="IPR051229">
    <property type="entry name" value="ALYREF_mRNA_export"/>
</dbReference>
<comment type="caution">
    <text evidence="5">The sequence shown here is derived from an EMBL/GenBank/DDBJ whole genome shotgun (WGS) entry which is preliminary data.</text>
</comment>
<keyword evidence="6" id="KW-1185">Reference proteome</keyword>
<evidence type="ECO:0000259" key="4">
    <source>
        <dbReference type="PROSITE" id="PS50102"/>
    </source>
</evidence>
<dbReference type="PROSITE" id="PS50102">
    <property type="entry name" value="RRM"/>
    <property type="match status" value="1"/>
</dbReference>
<dbReference type="GO" id="GO:0005634">
    <property type="term" value="C:nucleus"/>
    <property type="evidence" value="ECO:0007669"/>
    <property type="project" value="TreeGrafter"/>
</dbReference>
<evidence type="ECO:0000313" key="6">
    <source>
        <dbReference type="Proteomes" id="UP001274830"/>
    </source>
</evidence>
<feature type="compositionally biased region" description="Basic residues" evidence="3">
    <location>
        <begin position="195"/>
        <end position="208"/>
    </location>
</feature>